<dbReference type="InterPro" id="IPR036287">
    <property type="entry name" value="Rv1873-like_sf"/>
</dbReference>
<dbReference type="PIRSF" id="PIRSF008546">
    <property type="entry name" value="UCP008546"/>
    <property type="match status" value="1"/>
</dbReference>
<accession>A0A212RQZ9</accession>
<sequence length="146" mass="16079">MADSFDLQRFVEAQPDVFAQVESELRAGRKRSHWMWFVFPQLAGLGSSAMAQRYAIESLDEARAYLAHPLLGPRLRACTEWVRAVEGRSLHDIFGAPDDMKFRSCMTLFDWAAPGESLFGAALAKFCGGAPDPATLDLLARGGKSV</sequence>
<keyword evidence="2" id="KW-1185">Reference proteome</keyword>
<organism evidence="1 2">
    <name type="scientific">Rhodoblastus acidophilus</name>
    <name type="common">Rhodopseudomonas acidophila</name>
    <dbReference type="NCBI Taxonomy" id="1074"/>
    <lineage>
        <taxon>Bacteria</taxon>
        <taxon>Pseudomonadati</taxon>
        <taxon>Pseudomonadota</taxon>
        <taxon>Alphaproteobacteria</taxon>
        <taxon>Hyphomicrobiales</taxon>
        <taxon>Rhodoblastaceae</taxon>
        <taxon>Rhodoblastus</taxon>
    </lineage>
</organism>
<dbReference type="AlphaFoldDB" id="A0A212RQZ9"/>
<protein>
    <submittedName>
        <fullName evidence="1">Uncharacterized protein, DUF1810 family</fullName>
    </submittedName>
</protein>
<proteinExistence type="predicted"/>
<dbReference type="Proteomes" id="UP000198418">
    <property type="component" value="Unassembled WGS sequence"/>
</dbReference>
<dbReference type="Gene3D" id="1.25.40.380">
    <property type="entry name" value="Protein of unknown function DUF1810"/>
    <property type="match status" value="1"/>
</dbReference>
<dbReference type="InterPro" id="IPR014937">
    <property type="entry name" value="DUF1810"/>
</dbReference>
<dbReference type="EMBL" id="FYDG01000006">
    <property type="protein sequence ID" value="SNB74890.1"/>
    <property type="molecule type" value="Genomic_DNA"/>
</dbReference>
<evidence type="ECO:0000313" key="1">
    <source>
        <dbReference type="EMBL" id="SNB74890.1"/>
    </source>
</evidence>
<dbReference type="RefSeq" id="WP_088521236.1">
    <property type="nucleotide sequence ID" value="NZ_FYDG01000006.1"/>
</dbReference>
<name>A0A212RQZ9_RHOAC</name>
<dbReference type="SUPFAM" id="SSF140736">
    <property type="entry name" value="Rv1873-like"/>
    <property type="match status" value="1"/>
</dbReference>
<evidence type="ECO:0000313" key="2">
    <source>
        <dbReference type="Proteomes" id="UP000198418"/>
    </source>
</evidence>
<dbReference type="Pfam" id="PF08837">
    <property type="entry name" value="DUF1810"/>
    <property type="match status" value="1"/>
</dbReference>
<gene>
    <name evidence="1" type="ORF">SAMN06265338_106146</name>
</gene>
<dbReference type="OrthoDB" id="9801870at2"/>
<reference evidence="2" key="1">
    <citation type="submission" date="2017-06" db="EMBL/GenBank/DDBJ databases">
        <authorList>
            <person name="Varghese N."/>
            <person name="Submissions S."/>
        </authorList>
    </citation>
    <scope>NUCLEOTIDE SEQUENCE [LARGE SCALE GENOMIC DNA]</scope>
    <source>
        <strain evidence="2">DSM 137</strain>
    </source>
</reference>